<dbReference type="EMBL" id="PJBV01000016">
    <property type="protein sequence ID" value="PKH40983.1"/>
    <property type="molecule type" value="Genomic_DNA"/>
</dbReference>
<accession>A0A1I1AWX0</accession>
<sequence length="130" mass="13968">MPDTTDVIAAAEARAAALADGDAARLLELLHPDFCWTTHTGQVFDRTDYVRRNTEGVTVWRSQALVDPRVRVVGDTAVLLAEVADVVLGADGEPETFRMPMTQVWVRRGAGWVCLAGHAGPRLTATPTAG</sequence>
<reference evidence="3" key="1">
    <citation type="submission" date="2016-10" db="EMBL/GenBank/DDBJ databases">
        <authorList>
            <person name="de Groot N.N."/>
        </authorList>
    </citation>
    <scope>NUCLEOTIDE SEQUENCE [LARGE SCALE GENOMIC DNA]</scope>
    <source>
        <strain evidence="3">CGMCC 1.10697</strain>
    </source>
</reference>
<dbReference type="InterPro" id="IPR032710">
    <property type="entry name" value="NTF2-like_dom_sf"/>
</dbReference>
<organism evidence="3 4">
    <name type="scientific">Nocardioides alpinus</name>
    <dbReference type="NCBI Taxonomy" id="748909"/>
    <lineage>
        <taxon>Bacteria</taxon>
        <taxon>Bacillati</taxon>
        <taxon>Actinomycetota</taxon>
        <taxon>Actinomycetes</taxon>
        <taxon>Propionibacteriales</taxon>
        <taxon>Nocardioidaceae</taxon>
        <taxon>Nocardioides</taxon>
    </lineage>
</organism>
<reference evidence="2 5" key="2">
    <citation type="submission" date="2017-12" db="EMBL/GenBank/DDBJ databases">
        <title>Pharmacopeia of the Arctic Ocean.</title>
        <authorList>
            <person name="Collins E."/>
            <person name="Ducluzeau A.-L."/>
        </authorList>
    </citation>
    <scope>NUCLEOTIDE SEQUENCE [LARGE SCALE GENOMIC DNA]</scope>
    <source>
        <strain evidence="2 5">DSM 23325</strain>
    </source>
</reference>
<dbReference type="STRING" id="748909.SAMN05192575_111117"/>
<dbReference type="SUPFAM" id="SSF54427">
    <property type="entry name" value="NTF2-like"/>
    <property type="match status" value="1"/>
</dbReference>
<dbReference type="OrthoDB" id="8114763at2"/>
<evidence type="ECO:0000313" key="5">
    <source>
        <dbReference type="Proteomes" id="UP000233565"/>
    </source>
</evidence>
<keyword evidence="5" id="KW-1185">Reference proteome</keyword>
<proteinExistence type="predicted"/>
<name>A0A1I1AWX0_9ACTN</name>
<dbReference type="RefSeq" id="WP_091200979.1">
    <property type="nucleotide sequence ID" value="NZ_FOKC01000011.1"/>
</dbReference>
<gene>
    <name evidence="2" type="ORF">CXG46_11045</name>
    <name evidence="3" type="ORF">SAMN05192575_111117</name>
</gene>
<evidence type="ECO:0000313" key="2">
    <source>
        <dbReference type="EMBL" id="PKH40983.1"/>
    </source>
</evidence>
<dbReference type="EMBL" id="FOKC01000011">
    <property type="protein sequence ID" value="SFB42599.1"/>
    <property type="molecule type" value="Genomic_DNA"/>
</dbReference>
<evidence type="ECO:0000313" key="3">
    <source>
        <dbReference type="EMBL" id="SFB42599.1"/>
    </source>
</evidence>
<dbReference type="Pfam" id="PF14534">
    <property type="entry name" value="DUF4440"/>
    <property type="match status" value="1"/>
</dbReference>
<evidence type="ECO:0000259" key="1">
    <source>
        <dbReference type="Pfam" id="PF14534"/>
    </source>
</evidence>
<dbReference type="InterPro" id="IPR027843">
    <property type="entry name" value="DUF4440"/>
</dbReference>
<dbReference type="AlphaFoldDB" id="A0A1I1AWX0"/>
<dbReference type="Proteomes" id="UP000199113">
    <property type="component" value="Unassembled WGS sequence"/>
</dbReference>
<dbReference type="Proteomes" id="UP000233565">
    <property type="component" value="Unassembled WGS sequence"/>
</dbReference>
<evidence type="ECO:0000313" key="4">
    <source>
        <dbReference type="Proteomes" id="UP000199113"/>
    </source>
</evidence>
<dbReference type="Gene3D" id="3.10.450.50">
    <property type="match status" value="1"/>
</dbReference>
<protein>
    <submittedName>
        <fullName evidence="2">Nuclear transport factor 2 family protein</fullName>
    </submittedName>
</protein>
<feature type="domain" description="DUF4440" evidence="1">
    <location>
        <begin position="8"/>
        <end position="113"/>
    </location>
</feature>